<gene>
    <name evidence="4" type="ORF">DXD79_10385</name>
</gene>
<protein>
    <submittedName>
        <fullName evidence="4">DUF2399 domain-containing protein</fullName>
    </submittedName>
</protein>
<organism evidence="4 5">
    <name type="scientific">Hungatella hathewayi</name>
    <dbReference type="NCBI Taxonomy" id="154046"/>
    <lineage>
        <taxon>Bacteria</taxon>
        <taxon>Bacillati</taxon>
        <taxon>Bacillota</taxon>
        <taxon>Clostridia</taxon>
        <taxon>Lachnospirales</taxon>
        <taxon>Lachnospiraceae</taxon>
        <taxon>Hungatella</taxon>
    </lineage>
</organism>
<dbReference type="Proteomes" id="UP000263014">
    <property type="component" value="Unassembled WGS sequence"/>
</dbReference>
<dbReference type="Gene3D" id="3.40.50.10140">
    <property type="entry name" value="Toll/interleukin-1 receptor homology (TIR) domain"/>
    <property type="match status" value="1"/>
</dbReference>
<proteinExistence type="predicted"/>
<name>A0A374P8N4_9FIRM</name>
<sequence length="663" mass="77859">MEHKRKITAEEYYSDPNLKRMLNAVFNKYRSYGSGRGKIKLVISSQAEAQRLQTFFGPRVRGLLGVGDHLSMEMSVIEEELGKRFMLTVPSLYEILYHEPLLTKKESLVKADTEWETLFTNVVEKLQNEENINIVDKAFCELTYDWLYRLWKKEPGSGYRILQAGLKDYNAALTSLKICLEALWYLLMDLERLERENVKKSDKIYISMLATFVAGKHSLDEKKTLAGRLFFRALENVYSQRYRENGASDPLEHVPAFMRKRMMYRLYHLSDDTTSSLFHRFTLDIYESMKKETVNLGNVEDMGDFEIKSNLFLIENPSVFHYLVDCLIEYVKANNIPKQLIRDRFPIIICTSGCFRAAVLEYVRICIERNSKCRVYFSGDFDRAGIEMMEKLKEYFPKNVSPFQMNAKTYLAGLNGKCRELSEKDREILAGKNSELARLIALHGKKVYQESIAYDLWEVLLREIQCVETVMYQTYEEGKRTMEKRKVEMFLSYCWQDDKIAADIFAYLNNVTNIHIHRDTIDIKKWDSIRDYMNNIENMDYIILLISDAYLRSRNCMYEVLEVMRDRKYKNKIFPVVVSKEIYNPTVVANYVKYWQDQQQQLEDTLSSLRIQNLGNLNQDLKIIQDIAANTADFLYLVSDMNNPEIAEINVEITKKLEEWGVI</sequence>
<evidence type="ECO:0000259" key="2">
    <source>
        <dbReference type="Pfam" id="PF11796"/>
    </source>
</evidence>
<feature type="domain" description="DUF2399" evidence="1">
    <location>
        <begin position="294"/>
        <end position="459"/>
    </location>
</feature>
<dbReference type="SUPFAM" id="SSF52200">
    <property type="entry name" value="Toll/Interleukin receptor TIR domain"/>
    <property type="match status" value="1"/>
</dbReference>
<dbReference type="InterPro" id="IPR000157">
    <property type="entry name" value="TIR_dom"/>
</dbReference>
<dbReference type="EMBL" id="QSON01000004">
    <property type="protein sequence ID" value="RGJ05298.1"/>
    <property type="molecule type" value="Genomic_DNA"/>
</dbReference>
<dbReference type="InterPro" id="IPR035897">
    <property type="entry name" value="Toll_tir_struct_dom_sf"/>
</dbReference>
<evidence type="ECO:0000313" key="4">
    <source>
        <dbReference type="EMBL" id="RGJ05298.1"/>
    </source>
</evidence>
<feature type="domain" description="TIR" evidence="3">
    <location>
        <begin position="490"/>
        <end position="602"/>
    </location>
</feature>
<dbReference type="Pfam" id="PF13676">
    <property type="entry name" value="TIR_2"/>
    <property type="match status" value="1"/>
</dbReference>
<evidence type="ECO:0000259" key="3">
    <source>
        <dbReference type="Pfam" id="PF13676"/>
    </source>
</evidence>
<evidence type="ECO:0000313" key="5">
    <source>
        <dbReference type="Proteomes" id="UP000263014"/>
    </source>
</evidence>
<comment type="caution">
    <text evidence="4">The sequence shown here is derived from an EMBL/GenBank/DDBJ whole genome shotgun (WGS) entry which is preliminary data.</text>
</comment>
<accession>A0A374P8N4</accession>
<dbReference type="RefSeq" id="WP_117631113.1">
    <property type="nucleotide sequence ID" value="NZ_QSON01000004.1"/>
</dbReference>
<dbReference type="Pfam" id="PF11796">
    <property type="entry name" value="DUF3323"/>
    <property type="match status" value="1"/>
</dbReference>
<dbReference type="InterPro" id="IPR024466">
    <property type="entry name" value="CHP02679_N"/>
</dbReference>
<reference evidence="4 5" key="1">
    <citation type="submission" date="2018-08" db="EMBL/GenBank/DDBJ databases">
        <title>A genome reference for cultivated species of the human gut microbiota.</title>
        <authorList>
            <person name="Zou Y."/>
            <person name="Xue W."/>
            <person name="Luo G."/>
        </authorList>
    </citation>
    <scope>NUCLEOTIDE SEQUENCE [LARGE SCALE GENOMIC DNA]</scope>
    <source>
        <strain evidence="4 5">TM09-12</strain>
    </source>
</reference>
<feature type="domain" description="Conserved hypothetical protein CHP02679 N terminus" evidence="2">
    <location>
        <begin position="36"/>
        <end position="277"/>
    </location>
</feature>
<dbReference type="InterPro" id="IPR024465">
    <property type="entry name" value="DUF2399"/>
</dbReference>
<evidence type="ECO:0000259" key="1">
    <source>
        <dbReference type="Pfam" id="PF09664"/>
    </source>
</evidence>
<dbReference type="AlphaFoldDB" id="A0A374P8N4"/>
<dbReference type="GO" id="GO:0007165">
    <property type="term" value="P:signal transduction"/>
    <property type="evidence" value="ECO:0007669"/>
    <property type="project" value="InterPro"/>
</dbReference>
<dbReference type="Pfam" id="PF09664">
    <property type="entry name" value="DUF2399"/>
    <property type="match status" value="1"/>
</dbReference>